<feature type="transmembrane region" description="Helical" evidence="7">
    <location>
        <begin position="31"/>
        <end position="48"/>
    </location>
</feature>
<keyword evidence="7" id="KW-0813">Transport</keyword>
<feature type="transmembrane region" description="Helical" evidence="7">
    <location>
        <begin position="230"/>
        <end position="252"/>
    </location>
</feature>
<dbReference type="GO" id="GO:0009306">
    <property type="term" value="P:protein secretion"/>
    <property type="evidence" value="ECO:0007669"/>
    <property type="project" value="InterPro"/>
</dbReference>
<sequence length="675" mass="74712">MKFGDIVVALAIIAIVIIIIIPVPLMVLDLLLSINISLALLILLISIYNKEPLQFSIFPSLLLITTLFRLSLNISTTRNILLKANAGNVIEAFGNFVIGGNAIVGFIVFIIIIVIQFLVITKGSERVSEVAARFTLDAMPGKQMAIDADLNSGLITENEARERRMRIQKEADFYGAMDGASKFVKGDAIAGIVITIINIAAGLIIGYLIHGMELGEAIQKYTLLTVGDGLVSQIPALLISTGTGIVVTRAASDTDLGTDLIKQLFRQPKIMFIIAGVLFFLGITPLPNTPYFMLSATFIYLGYILRSEIIKSEGKGEEEEEEAEVEEIRKPENIIPLLQVDPIELEFGYGIIPLADPNQGGDLFDRLVMIRRQIALELGMVVPMIRLRDNIQLEANKYLVKIKGTEVSEGSIMFNHYLAMNPGNVEGDIEGIDTVEPAFGLPAKWVTEENREKAEILGYTVVDPASIISTHLTEIIKKHSYELLGRQEVKTLIDNVKETQSALVDELVPKLMSYGEIQKVLSNLLREKVSIRDLVTILETLADYCLITKDVNMLTEYVRQALGRNITRQYIPGKKAKVVLLDPQVERLIMESIKQSEHGSYLSLEPNVTQGILNNLSVEIQKLVSIGEQPLIVTAPIVRYYFKTLTEQLIPDLIVLSYNEIDPDVEIQSVGVVKL</sequence>
<keyword evidence="6 7" id="KW-0472">Membrane</keyword>
<comment type="similarity">
    <text evidence="2 7">Belongs to the FHIPEP (flagella/HR/invasion proteins export pore) family.</text>
</comment>
<dbReference type="PRINTS" id="PR00949">
    <property type="entry name" value="TYPE3IMAPROT"/>
</dbReference>
<evidence type="ECO:0000313" key="8">
    <source>
        <dbReference type="EMBL" id="SKC74291.1"/>
    </source>
</evidence>
<dbReference type="InterPro" id="IPR042196">
    <property type="entry name" value="FHIPEP_4"/>
</dbReference>
<dbReference type="OrthoDB" id="9759185at2"/>
<keyword evidence="8" id="KW-0966">Cell projection</keyword>
<organism evidence="8 9">
    <name type="scientific">Maledivibacter halophilus</name>
    <dbReference type="NCBI Taxonomy" id="36842"/>
    <lineage>
        <taxon>Bacteria</taxon>
        <taxon>Bacillati</taxon>
        <taxon>Bacillota</taxon>
        <taxon>Clostridia</taxon>
        <taxon>Peptostreptococcales</taxon>
        <taxon>Caminicellaceae</taxon>
        <taxon>Maledivibacter</taxon>
    </lineage>
</organism>
<comment type="subcellular location">
    <subcellularLocation>
        <location evidence="1 7">Cell membrane</location>
        <topology evidence="1 7">Multi-pass membrane protein</topology>
    </subcellularLocation>
</comment>
<comment type="function">
    <text evidence="7">Required for formation of the rod structure of the flagellar apparatus. Together with FliI and FliH, may constitute the export apparatus of flagellin.</text>
</comment>
<evidence type="ECO:0000256" key="6">
    <source>
        <dbReference type="ARBA" id="ARBA00023136"/>
    </source>
</evidence>
<dbReference type="GO" id="GO:0044780">
    <property type="term" value="P:bacterial-type flagellum assembly"/>
    <property type="evidence" value="ECO:0007669"/>
    <property type="project" value="InterPro"/>
</dbReference>
<name>A0A1T5LE75_9FIRM</name>
<dbReference type="Gene3D" id="3.40.50.12790">
    <property type="entry name" value="FHIPEP family, domain 4"/>
    <property type="match status" value="1"/>
</dbReference>
<dbReference type="STRING" id="36842.SAMN02194393_02841"/>
<dbReference type="EMBL" id="FUZT01000006">
    <property type="protein sequence ID" value="SKC74291.1"/>
    <property type="molecule type" value="Genomic_DNA"/>
</dbReference>
<keyword evidence="8" id="KW-0282">Flagellum</keyword>
<evidence type="ECO:0000256" key="4">
    <source>
        <dbReference type="ARBA" id="ARBA00022692"/>
    </source>
</evidence>
<dbReference type="GO" id="GO:0005886">
    <property type="term" value="C:plasma membrane"/>
    <property type="evidence" value="ECO:0007669"/>
    <property type="project" value="UniProtKB-SubCell"/>
</dbReference>
<reference evidence="8 9" key="1">
    <citation type="submission" date="2017-02" db="EMBL/GenBank/DDBJ databases">
        <authorList>
            <person name="Peterson S.W."/>
        </authorList>
    </citation>
    <scope>NUCLEOTIDE SEQUENCE [LARGE SCALE GENOMIC DNA]</scope>
    <source>
        <strain evidence="8 9">M1</strain>
    </source>
</reference>
<evidence type="ECO:0000256" key="3">
    <source>
        <dbReference type="ARBA" id="ARBA00022475"/>
    </source>
</evidence>
<dbReference type="PIRSF" id="PIRSF005419">
    <property type="entry name" value="FlhA"/>
    <property type="match status" value="1"/>
</dbReference>
<feature type="transmembrane region" description="Helical" evidence="7">
    <location>
        <begin position="7"/>
        <end position="25"/>
    </location>
</feature>
<keyword evidence="9" id="KW-1185">Reference proteome</keyword>
<dbReference type="AlphaFoldDB" id="A0A1T5LE75"/>
<dbReference type="PANTHER" id="PTHR30161:SF1">
    <property type="entry name" value="FLAGELLAR BIOSYNTHESIS PROTEIN FLHA-RELATED"/>
    <property type="match status" value="1"/>
</dbReference>
<dbReference type="InterPro" id="IPR001712">
    <property type="entry name" value="T3SS_FHIPEP"/>
</dbReference>
<dbReference type="RefSeq" id="WP_079492440.1">
    <property type="nucleotide sequence ID" value="NZ_FUZT01000006.1"/>
</dbReference>
<gene>
    <name evidence="7" type="primary">flhA</name>
    <name evidence="8" type="ORF">SAMN02194393_02841</name>
</gene>
<keyword evidence="5 7" id="KW-1133">Transmembrane helix</keyword>
<evidence type="ECO:0000256" key="5">
    <source>
        <dbReference type="ARBA" id="ARBA00022989"/>
    </source>
</evidence>
<keyword evidence="7" id="KW-1005">Bacterial flagellum biogenesis</keyword>
<keyword evidence="8" id="KW-0969">Cilium</keyword>
<feature type="transmembrane region" description="Helical" evidence="7">
    <location>
        <begin position="264"/>
        <end position="283"/>
    </location>
</feature>
<dbReference type="Gene3D" id="1.10.8.540">
    <property type="entry name" value="FHIPEP family, domain 3"/>
    <property type="match status" value="1"/>
</dbReference>
<dbReference type="InterPro" id="IPR025505">
    <property type="entry name" value="FHIPEP_CS"/>
</dbReference>
<feature type="transmembrane region" description="Helical" evidence="7">
    <location>
        <begin position="55"/>
        <end position="72"/>
    </location>
</feature>
<keyword evidence="3 7" id="KW-1003">Cell membrane</keyword>
<feature type="transmembrane region" description="Helical" evidence="7">
    <location>
        <begin position="188"/>
        <end position="210"/>
    </location>
</feature>
<dbReference type="InterPro" id="IPR042194">
    <property type="entry name" value="FHIPEP_1"/>
</dbReference>
<dbReference type="Gene3D" id="3.40.30.60">
    <property type="entry name" value="FHIPEP family, domain 1"/>
    <property type="match status" value="1"/>
</dbReference>
<keyword evidence="7" id="KW-1006">Bacterial flagellum protein export</keyword>
<accession>A0A1T5LE75</accession>
<dbReference type="Pfam" id="PF00771">
    <property type="entry name" value="FHIPEP"/>
    <property type="match status" value="1"/>
</dbReference>
<dbReference type="InterPro" id="IPR006301">
    <property type="entry name" value="FlhA"/>
</dbReference>
<keyword evidence="7" id="KW-0653">Protein transport</keyword>
<feature type="transmembrane region" description="Helical" evidence="7">
    <location>
        <begin position="92"/>
        <end position="119"/>
    </location>
</feature>
<dbReference type="Proteomes" id="UP000190285">
    <property type="component" value="Unassembled WGS sequence"/>
</dbReference>
<evidence type="ECO:0000256" key="7">
    <source>
        <dbReference type="RuleBase" id="RU364093"/>
    </source>
</evidence>
<evidence type="ECO:0000256" key="1">
    <source>
        <dbReference type="ARBA" id="ARBA00004651"/>
    </source>
</evidence>
<protein>
    <recommendedName>
        <fullName evidence="7">Flagellar biosynthesis protein FlhA</fullName>
    </recommendedName>
</protein>
<evidence type="ECO:0000256" key="2">
    <source>
        <dbReference type="ARBA" id="ARBA00008835"/>
    </source>
</evidence>
<dbReference type="PANTHER" id="PTHR30161">
    <property type="entry name" value="FLAGELLAR EXPORT PROTEIN, MEMBRANE FLHA SUBUNIT-RELATED"/>
    <property type="match status" value="1"/>
</dbReference>
<dbReference type="PROSITE" id="PS00994">
    <property type="entry name" value="FHIPEP"/>
    <property type="match status" value="1"/>
</dbReference>
<evidence type="ECO:0000313" key="9">
    <source>
        <dbReference type="Proteomes" id="UP000190285"/>
    </source>
</evidence>
<proteinExistence type="inferred from homology"/>
<keyword evidence="4 7" id="KW-0812">Transmembrane</keyword>
<dbReference type="InterPro" id="IPR042193">
    <property type="entry name" value="FHIPEP_3"/>
</dbReference>
<dbReference type="NCBIfam" id="TIGR01398">
    <property type="entry name" value="FlhA"/>
    <property type="match status" value="1"/>
</dbReference>